<dbReference type="SUPFAM" id="SSF51735">
    <property type="entry name" value="NAD(P)-binding Rossmann-fold domains"/>
    <property type="match status" value="1"/>
</dbReference>
<dbReference type="PANTHER" id="PTHR43943">
    <property type="entry name" value="DEHYDROGENASE/REDUCTASE (SDR FAMILY) MEMBER 4"/>
    <property type="match status" value="1"/>
</dbReference>
<dbReference type="Gene3D" id="3.40.50.720">
    <property type="entry name" value="NAD(P)-binding Rossmann-like Domain"/>
    <property type="match status" value="1"/>
</dbReference>
<name>A0A2I9DXN7_9DEIO</name>
<evidence type="ECO:0000256" key="1">
    <source>
        <dbReference type="ARBA" id="ARBA00006484"/>
    </source>
</evidence>
<organism evidence="3 4">
    <name type="scientific">Deinococcus aerius</name>
    <dbReference type="NCBI Taxonomy" id="200253"/>
    <lineage>
        <taxon>Bacteria</taxon>
        <taxon>Thermotogati</taxon>
        <taxon>Deinococcota</taxon>
        <taxon>Deinococci</taxon>
        <taxon>Deinococcales</taxon>
        <taxon>Deinococcaceae</taxon>
        <taxon>Deinococcus</taxon>
    </lineage>
</organism>
<proteinExistence type="inferred from homology"/>
<reference evidence="4" key="1">
    <citation type="submission" date="2018-01" db="EMBL/GenBank/DDBJ databases">
        <title>Draft Genome Sequence of the Radioresistant Bacterium Deinococcus aerius TR0125, Isolated from the Higher Atmosphere above Japan.</title>
        <authorList>
            <person name="Satoh K."/>
            <person name="Arai H."/>
            <person name="Sanzen T."/>
            <person name="Kawaguchi Y."/>
            <person name="Hayashi H."/>
            <person name="Yokobori S."/>
            <person name="Yamagishi A."/>
            <person name="Oono Y."/>
            <person name="Narumi I."/>
        </authorList>
    </citation>
    <scope>NUCLEOTIDE SEQUENCE [LARGE SCALE GENOMIC DNA]</scope>
    <source>
        <strain evidence="4">TR0125</strain>
    </source>
</reference>
<dbReference type="CDD" id="cd05233">
    <property type="entry name" value="SDR_c"/>
    <property type="match status" value="1"/>
</dbReference>
<dbReference type="InterPro" id="IPR002347">
    <property type="entry name" value="SDR_fam"/>
</dbReference>
<accession>A0A2I9DXN7</accession>
<dbReference type="Pfam" id="PF13561">
    <property type="entry name" value="adh_short_C2"/>
    <property type="match status" value="1"/>
</dbReference>
<evidence type="ECO:0000313" key="3">
    <source>
        <dbReference type="EMBL" id="GBF07987.1"/>
    </source>
</evidence>
<protein>
    <submittedName>
        <fullName evidence="3">Short-chain alcohol dehydrogenase</fullName>
    </submittedName>
</protein>
<dbReference type="PANTHER" id="PTHR43943:SF2">
    <property type="entry name" value="DEHYDROGENASE_REDUCTASE 4"/>
    <property type="match status" value="1"/>
</dbReference>
<evidence type="ECO:0000259" key="2">
    <source>
        <dbReference type="SMART" id="SM00822"/>
    </source>
</evidence>
<dbReference type="OrthoDB" id="306388at2"/>
<dbReference type="PRINTS" id="PR00080">
    <property type="entry name" value="SDRFAMILY"/>
</dbReference>
<dbReference type="InterPro" id="IPR020904">
    <property type="entry name" value="Sc_DH/Rdtase_CS"/>
</dbReference>
<dbReference type="PROSITE" id="PS00061">
    <property type="entry name" value="ADH_SHORT"/>
    <property type="match status" value="1"/>
</dbReference>
<comment type="caution">
    <text evidence="3">The sequence shown here is derived from an EMBL/GenBank/DDBJ whole genome shotgun (WGS) entry which is preliminary data.</text>
</comment>
<dbReference type="FunFam" id="3.40.50.720:FF:000084">
    <property type="entry name" value="Short-chain dehydrogenase reductase"/>
    <property type="match status" value="1"/>
</dbReference>
<dbReference type="NCBIfam" id="NF005559">
    <property type="entry name" value="PRK07231.1"/>
    <property type="match status" value="1"/>
</dbReference>
<dbReference type="Proteomes" id="UP000236569">
    <property type="component" value="Unassembled WGS sequence"/>
</dbReference>
<dbReference type="AlphaFoldDB" id="A0A2I9DXN7"/>
<dbReference type="PRINTS" id="PR00081">
    <property type="entry name" value="GDHRDH"/>
</dbReference>
<comment type="similarity">
    <text evidence="1">Belongs to the short-chain dehydrogenases/reductases (SDR) family.</text>
</comment>
<keyword evidence="4" id="KW-1185">Reference proteome</keyword>
<gene>
    <name evidence="3" type="ORF">DAERI_200044</name>
</gene>
<dbReference type="SMART" id="SM00822">
    <property type="entry name" value="PKS_KR"/>
    <property type="match status" value="1"/>
</dbReference>
<dbReference type="EMBL" id="BFAG01000020">
    <property type="protein sequence ID" value="GBF07987.1"/>
    <property type="molecule type" value="Genomic_DNA"/>
</dbReference>
<dbReference type="RefSeq" id="WP_103131268.1">
    <property type="nucleotide sequence ID" value="NZ_BFAG01000020.1"/>
</dbReference>
<sequence length="256" mass="26507">MADLFSLRGQVALITGGSSGIGRATARAMGEAGAAVVVSSENGAACREAAQELQDQGVRAQAVPCDVQDRDQLAALVAETVRQFGGLDAVVHAAGVAPHSGPMGEASQDEWDLTMQVNLGAAWHLSTLVREHLMVRGGSLTLISSIAGVRGNRSLGVYGVSKAGLTQLARNLAVEWGPQNIRVNSISPGLIRTAFARPMLERPGVMERRLALTPLRRVGEVHEVAGVAVMLASRAGAFITGQNIVVDGGTTIGDGS</sequence>
<feature type="domain" description="Ketoreductase" evidence="2">
    <location>
        <begin position="10"/>
        <end position="189"/>
    </location>
</feature>
<dbReference type="InterPro" id="IPR036291">
    <property type="entry name" value="NAD(P)-bd_dom_sf"/>
</dbReference>
<evidence type="ECO:0000313" key="4">
    <source>
        <dbReference type="Proteomes" id="UP000236569"/>
    </source>
</evidence>
<dbReference type="InterPro" id="IPR057326">
    <property type="entry name" value="KR_dom"/>
</dbReference>